<gene>
    <name evidence="1" type="ORF">PAC_02195</name>
</gene>
<protein>
    <submittedName>
        <fullName evidence="1">Related to methyltransferase</fullName>
    </submittedName>
</protein>
<dbReference type="Proteomes" id="UP000184330">
    <property type="component" value="Unassembled WGS sequence"/>
</dbReference>
<dbReference type="GO" id="GO:0008168">
    <property type="term" value="F:methyltransferase activity"/>
    <property type="evidence" value="ECO:0007669"/>
    <property type="project" value="UniProtKB-KW"/>
</dbReference>
<accession>A0A1L7WHT0</accession>
<dbReference type="SUPFAM" id="SSF53335">
    <property type="entry name" value="S-adenosyl-L-methionine-dependent methyltransferases"/>
    <property type="match status" value="1"/>
</dbReference>
<dbReference type="Pfam" id="PF13489">
    <property type="entry name" value="Methyltransf_23"/>
    <property type="match status" value="1"/>
</dbReference>
<dbReference type="STRING" id="576137.A0A1L7WHT0"/>
<organism evidence="1 2">
    <name type="scientific">Phialocephala subalpina</name>
    <dbReference type="NCBI Taxonomy" id="576137"/>
    <lineage>
        <taxon>Eukaryota</taxon>
        <taxon>Fungi</taxon>
        <taxon>Dikarya</taxon>
        <taxon>Ascomycota</taxon>
        <taxon>Pezizomycotina</taxon>
        <taxon>Leotiomycetes</taxon>
        <taxon>Helotiales</taxon>
        <taxon>Mollisiaceae</taxon>
        <taxon>Phialocephala</taxon>
        <taxon>Phialocephala fortinii species complex</taxon>
    </lineage>
</organism>
<sequence>MASPNSLTAETNELVADHMGIMESECYPNMKGRCSDWPLDSNPSERTSLYSEIMKYREENGRRYHAYKDGAYLLPNDEAEQDRLDLHHQIFTMVYDGKLYQAPIDNPGRVLDVGTGTGIWAIDFADLHPESHIIGSDLSPIQPQWLPPNLEFIVDDAEDEWIGQKYDYIHIRMLSGAIKDWPKLFERAYAHLNPGGFIECTEFEVWLHDFEKLATSPITTAPDTTPPKPDGTKTDEANPIFYIEKWQSGLSEAANKIGRTFDVAVNLKKWISEAGFENVVEKVVKVPDTPWAKGKMKRVGFYQQQNMLDASSSYGQAHFTRVLGWSVEEYNVLSAKVRKELKDGSLRLYSDLYKVYGQKPLDK</sequence>
<dbReference type="InterPro" id="IPR029063">
    <property type="entry name" value="SAM-dependent_MTases_sf"/>
</dbReference>
<dbReference type="CDD" id="cd02440">
    <property type="entry name" value="AdoMet_MTases"/>
    <property type="match status" value="1"/>
</dbReference>
<keyword evidence="2" id="KW-1185">Reference proteome</keyword>
<proteinExistence type="predicted"/>
<dbReference type="OrthoDB" id="2013972at2759"/>
<evidence type="ECO:0000313" key="2">
    <source>
        <dbReference type="Proteomes" id="UP000184330"/>
    </source>
</evidence>
<dbReference type="AlphaFoldDB" id="A0A1L7WHT0"/>
<dbReference type="PANTHER" id="PTHR43591:SF24">
    <property type="entry name" value="2-METHOXY-6-POLYPRENYL-1,4-BENZOQUINOL METHYLASE, MITOCHONDRIAL"/>
    <property type="match status" value="1"/>
</dbReference>
<keyword evidence="1" id="KW-0489">Methyltransferase</keyword>
<name>A0A1L7WHT0_9HELO</name>
<evidence type="ECO:0000313" key="1">
    <source>
        <dbReference type="EMBL" id="CZR52318.1"/>
    </source>
</evidence>
<dbReference type="Gene3D" id="3.40.50.150">
    <property type="entry name" value="Vaccinia Virus protein VP39"/>
    <property type="match status" value="1"/>
</dbReference>
<reference evidence="1 2" key="1">
    <citation type="submission" date="2016-03" db="EMBL/GenBank/DDBJ databases">
        <authorList>
            <person name="Ploux O."/>
        </authorList>
    </citation>
    <scope>NUCLEOTIDE SEQUENCE [LARGE SCALE GENOMIC DNA]</scope>
    <source>
        <strain evidence="1 2">UAMH 11012</strain>
    </source>
</reference>
<dbReference type="GO" id="GO:0032259">
    <property type="term" value="P:methylation"/>
    <property type="evidence" value="ECO:0007669"/>
    <property type="project" value="UniProtKB-KW"/>
</dbReference>
<keyword evidence="1" id="KW-0808">Transferase</keyword>
<dbReference type="PANTHER" id="PTHR43591">
    <property type="entry name" value="METHYLTRANSFERASE"/>
    <property type="match status" value="1"/>
</dbReference>
<dbReference type="EMBL" id="FJOG01000002">
    <property type="protein sequence ID" value="CZR52318.1"/>
    <property type="molecule type" value="Genomic_DNA"/>
</dbReference>